<dbReference type="Proteomes" id="UP001175271">
    <property type="component" value="Unassembled WGS sequence"/>
</dbReference>
<reference evidence="16" key="1">
    <citation type="submission" date="2023-06" db="EMBL/GenBank/DDBJ databases">
        <title>Genomic analysis of the entomopathogenic nematode Steinernema hermaphroditum.</title>
        <authorList>
            <person name="Schwarz E.M."/>
            <person name="Heppert J.K."/>
            <person name="Baniya A."/>
            <person name="Schwartz H.T."/>
            <person name="Tan C.-H."/>
            <person name="Antoshechkin I."/>
            <person name="Sternberg P.W."/>
            <person name="Goodrich-Blair H."/>
            <person name="Dillman A.R."/>
        </authorList>
    </citation>
    <scope>NUCLEOTIDE SEQUENCE</scope>
    <source>
        <strain evidence="16">PS9179</strain>
        <tissue evidence="16">Whole animal</tissue>
    </source>
</reference>
<evidence type="ECO:0000256" key="7">
    <source>
        <dbReference type="ARBA" id="ARBA00022737"/>
    </source>
</evidence>
<feature type="domain" description="Protein kinase" evidence="14">
    <location>
        <begin position="408"/>
        <end position="667"/>
    </location>
</feature>
<comment type="catalytic activity">
    <reaction evidence="12">
        <text>L-seryl-[protein] + ATP = O-phospho-L-seryl-[protein] + ADP + H(+)</text>
        <dbReference type="Rhea" id="RHEA:17989"/>
        <dbReference type="Rhea" id="RHEA-COMP:9863"/>
        <dbReference type="Rhea" id="RHEA-COMP:11604"/>
        <dbReference type="ChEBI" id="CHEBI:15378"/>
        <dbReference type="ChEBI" id="CHEBI:29999"/>
        <dbReference type="ChEBI" id="CHEBI:30616"/>
        <dbReference type="ChEBI" id="CHEBI:83421"/>
        <dbReference type="ChEBI" id="CHEBI:456216"/>
        <dbReference type="EC" id="2.7.11.1"/>
    </reaction>
</comment>
<protein>
    <recommendedName>
        <fullName evidence="3">non-specific serine/threonine protein kinase</fullName>
        <ecNumber evidence="3">2.7.11.1</ecNumber>
    </recommendedName>
</protein>
<dbReference type="SUPFAM" id="SSF56112">
    <property type="entry name" value="Protein kinase-like (PK-like)"/>
    <property type="match status" value="1"/>
</dbReference>
<dbReference type="InterPro" id="IPR020568">
    <property type="entry name" value="Ribosomal_Su5_D2-typ_SF"/>
</dbReference>
<evidence type="ECO:0000256" key="12">
    <source>
        <dbReference type="ARBA" id="ARBA00048679"/>
    </source>
</evidence>
<organism evidence="16 17">
    <name type="scientific">Steinernema hermaphroditum</name>
    <dbReference type="NCBI Taxonomy" id="289476"/>
    <lineage>
        <taxon>Eukaryota</taxon>
        <taxon>Metazoa</taxon>
        <taxon>Ecdysozoa</taxon>
        <taxon>Nematoda</taxon>
        <taxon>Chromadorea</taxon>
        <taxon>Rhabditida</taxon>
        <taxon>Tylenchina</taxon>
        <taxon>Panagrolaimomorpha</taxon>
        <taxon>Strongyloidoidea</taxon>
        <taxon>Steinernematidae</taxon>
        <taxon>Steinernema</taxon>
    </lineage>
</organism>
<dbReference type="SMART" id="SM00220">
    <property type="entry name" value="S_TKc"/>
    <property type="match status" value="1"/>
</dbReference>
<evidence type="ECO:0000256" key="4">
    <source>
        <dbReference type="ARBA" id="ARBA00022527"/>
    </source>
</evidence>
<dbReference type="GO" id="GO:0004674">
    <property type="term" value="F:protein serine/threonine kinase activity"/>
    <property type="evidence" value="ECO:0007669"/>
    <property type="project" value="UniProtKB-KW"/>
</dbReference>
<evidence type="ECO:0000256" key="6">
    <source>
        <dbReference type="ARBA" id="ARBA00022679"/>
    </source>
</evidence>
<dbReference type="InterPro" id="IPR017441">
    <property type="entry name" value="Protein_kinase_ATP_BS"/>
</dbReference>
<dbReference type="PROSITE" id="PS51285">
    <property type="entry name" value="AGC_KINASE_CTER"/>
    <property type="match status" value="1"/>
</dbReference>
<accession>A0AA39III0</accession>
<dbReference type="PROSITE" id="PS00108">
    <property type="entry name" value="PROTEIN_KINASE_ST"/>
    <property type="match status" value="1"/>
</dbReference>
<dbReference type="InterPro" id="IPR027417">
    <property type="entry name" value="P-loop_NTPase"/>
</dbReference>
<evidence type="ECO:0000256" key="5">
    <source>
        <dbReference type="ARBA" id="ARBA00022553"/>
    </source>
</evidence>
<comment type="catalytic activity">
    <reaction evidence="11">
        <text>L-threonyl-[protein] + ATP = O-phospho-L-threonyl-[protein] + ADP + H(+)</text>
        <dbReference type="Rhea" id="RHEA:46608"/>
        <dbReference type="Rhea" id="RHEA-COMP:11060"/>
        <dbReference type="Rhea" id="RHEA-COMP:11605"/>
        <dbReference type="ChEBI" id="CHEBI:15378"/>
        <dbReference type="ChEBI" id="CHEBI:30013"/>
        <dbReference type="ChEBI" id="CHEBI:30616"/>
        <dbReference type="ChEBI" id="CHEBI:61977"/>
        <dbReference type="ChEBI" id="CHEBI:456216"/>
        <dbReference type="EC" id="2.7.11.1"/>
    </reaction>
</comment>
<gene>
    <name evidence="16" type="ORF">QR680_008586</name>
</gene>
<comment type="similarity">
    <text evidence="2">Belongs to the protein kinase superfamily. AGC Ser/Thr protein kinase family. S6 kinase subfamily.</text>
</comment>
<keyword evidence="6" id="KW-0808">Transferase</keyword>
<dbReference type="FunFam" id="1.10.510.10:FF:000010">
    <property type="entry name" value="Ribosomal protein S6 kinase"/>
    <property type="match status" value="1"/>
</dbReference>
<keyword evidence="7" id="KW-0677">Repeat</keyword>
<evidence type="ECO:0000256" key="1">
    <source>
        <dbReference type="ARBA" id="ARBA00001946"/>
    </source>
</evidence>
<dbReference type="InterPro" id="IPR008269">
    <property type="entry name" value="Lon_proteolytic"/>
</dbReference>
<proteinExistence type="inferred from homology"/>
<evidence type="ECO:0000256" key="11">
    <source>
        <dbReference type="ARBA" id="ARBA00047899"/>
    </source>
</evidence>
<dbReference type="PROSITE" id="PS50011">
    <property type="entry name" value="PROTEIN_KINASE_DOM"/>
    <property type="match status" value="1"/>
</dbReference>
<dbReference type="InterPro" id="IPR008271">
    <property type="entry name" value="Ser/Thr_kinase_AS"/>
</dbReference>
<dbReference type="EC" id="2.7.11.1" evidence="3"/>
<dbReference type="Pfam" id="PF00069">
    <property type="entry name" value="Pkinase"/>
    <property type="match status" value="1"/>
</dbReference>
<evidence type="ECO:0000256" key="3">
    <source>
        <dbReference type="ARBA" id="ARBA00012513"/>
    </source>
</evidence>
<comment type="cofactor">
    <cofactor evidence="1">
        <name>Mg(2+)</name>
        <dbReference type="ChEBI" id="CHEBI:18420"/>
    </cofactor>
</comment>
<evidence type="ECO:0000256" key="9">
    <source>
        <dbReference type="ARBA" id="ARBA00022777"/>
    </source>
</evidence>
<dbReference type="InterPro" id="IPR014721">
    <property type="entry name" value="Ribsml_uS5_D2-typ_fold_subgr"/>
</dbReference>
<dbReference type="Gene3D" id="1.10.510.10">
    <property type="entry name" value="Transferase(Phosphotransferase) domain 1"/>
    <property type="match status" value="1"/>
</dbReference>
<dbReference type="SMART" id="SM00133">
    <property type="entry name" value="S_TK_X"/>
    <property type="match status" value="1"/>
</dbReference>
<evidence type="ECO:0000256" key="2">
    <source>
        <dbReference type="ARBA" id="ARBA00009804"/>
    </source>
</evidence>
<feature type="domain" description="AGC-kinase C-terminal" evidence="15">
    <location>
        <begin position="668"/>
        <end position="736"/>
    </location>
</feature>
<dbReference type="InterPro" id="IPR000961">
    <property type="entry name" value="AGC-kinase_C"/>
</dbReference>
<comment type="caution">
    <text evidence="16">The sequence shown here is derived from an EMBL/GenBank/DDBJ whole genome shotgun (WGS) entry which is preliminary data.</text>
</comment>
<evidence type="ECO:0000256" key="13">
    <source>
        <dbReference type="PROSITE-ProRule" id="PRU10141"/>
    </source>
</evidence>
<keyword evidence="10 13" id="KW-0067">ATP-binding</keyword>
<dbReference type="Pfam" id="PF00433">
    <property type="entry name" value="Pkinase_C"/>
    <property type="match status" value="1"/>
</dbReference>
<dbReference type="SUPFAM" id="SSF54211">
    <property type="entry name" value="Ribosomal protein S5 domain 2-like"/>
    <property type="match status" value="1"/>
</dbReference>
<dbReference type="InterPro" id="IPR017892">
    <property type="entry name" value="Pkinase_C"/>
</dbReference>
<dbReference type="GO" id="GO:0004252">
    <property type="term" value="F:serine-type endopeptidase activity"/>
    <property type="evidence" value="ECO:0007669"/>
    <property type="project" value="InterPro"/>
</dbReference>
<evidence type="ECO:0000256" key="10">
    <source>
        <dbReference type="ARBA" id="ARBA00022840"/>
    </source>
</evidence>
<evidence type="ECO:0000259" key="15">
    <source>
        <dbReference type="PROSITE" id="PS51285"/>
    </source>
</evidence>
<evidence type="ECO:0000256" key="8">
    <source>
        <dbReference type="ARBA" id="ARBA00022741"/>
    </source>
</evidence>
<dbReference type="GO" id="GO:0004176">
    <property type="term" value="F:ATP-dependent peptidase activity"/>
    <property type="evidence" value="ECO:0007669"/>
    <property type="project" value="InterPro"/>
</dbReference>
<evidence type="ECO:0000313" key="16">
    <source>
        <dbReference type="EMBL" id="KAK0424275.1"/>
    </source>
</evidence>
<dbReference type="Gene3D" id="3.40.50.300">
    <property type="entry name" value="P-loop containing nucleotide triphosphate hydrolases"/>
    <property type="match status" value="1"/>
</dbReference>
<dbReference type="Gene3D" id="3.30.230.10">
    <property type="match status" value="1"/>
</dbReference>
<feature type="binding site" evidence="13">
    <location>
        <position position="440"/>
    </location>
    <ligand>
        <name>ATP</name>
        <dbReference type="ChEBI" id="CHEBI:30616"/>
    </ligand>
</feature>
<dbReference type="AlphaFoldDB" id="A0AA39III0"/>
<keyword evidence="9" id="KW-0418">Kinase</keyword>
<evidence type="ECO:0000313" key="17">
    <source>
        <dbReference type="Proteomes" id="UP001175271"/>
    </source>
</evidence>
<evidence type="ECO:0000259" key="14">
    <source>
        <dbReference type="PROSITE" id="PS50011"/>
    </source>
</evidence>
<dbReference type="Pfam" id="PF05362">
    <property type="entry name" value="Lon_C"/>
    <property type="match status" value="1"/>
</dbReference>
<dbReference type="EMBL" id="JAUCMV010000001">
    <property type="protein sequence ID" value="KAK0424275.1"/>
    <property type="molecule type" value="Genomic_DNA"/>
</dbReference>
<name>A0AA39III0_9BILA</name>
<dbReference type="GO" id="GO:0006508">
    <property type="term" value="P:proteolysis"/>
    <property type="evidence" value="ECO:0007669"/>
    <property type="project" value="InterPro"/>
</dbReference>
<keyword evidence="17" id="KW-1185">Reference proteome</keyword>
<dbReference type="GO" id="GO:0005524">
    <property type="term" value="F:ATP binding"/>
    <property type="evidence" value="ECO:0007669"/>
    <property type="project" value="UniProtKB-UniRule"/>
</dbReference>
<dbReference type="PROSITE" id="PS00107">
    <property type="entry name" value="PROTEIN_KINASE_ATP"/>
    <property type="match status" value="1"/>
</dbReference>
<dbReference type="InterPro" id="IPR011009">
    <property type="entry name" value="Kinase-like_dom_sf"/>
</dbReference>
<dbReference type="InterPro" id="IPR000719">
    <property type="entry name" value="Prot_kinase_dom"/>
</dbReference>
<dbReference type="FunFam" id="3.30.200.20:FF:000013">
    <property type="entry name" value="Ribosomal protein S6 kinase"/>
    <property type="match status" value="1"/>
</dbReference>
<sequence length="756" mass="86537">MQRWEKKEMEEDESLRKAIPSLEPKNLAFYGQRVQVEVGRAIAQWMGRPFQRIRLKANARAQDLLGTSSSMGLMMKAVVKAKCCNLVIFIDDVEKVKNRKVKQIISQLGDHRKNRSFFDRFLGVPFDLSEVLFIVSIDSKSLQREKPMKLSHFSPSCPLDEFTTEQCVEVMKHQLIPKVLPEYNRESSPLHDSLLKYRWSEESRDIYDRDGKRRPGCMTILGVAHKGGMSSLKVDFAERNEIVNGQPVQSMSVKICHNYLLVNTEKYQLPEQLKREVKVTFHDVNGDGSSSGCAIFLSFFSLFSLTGRRIRSDSVVSGEITLSGRVEPIGGVYMKTMAAYKKGVRRVVLPMGKTFSKISNGESAICAMSFPLGDLTNIVSTFRTTPHTIRGRSRTSSHFVHSVDANYFDLMKMLGQGSFGKVFLVRKNRGYDNGELYAMKVLTKNTLKLRDRVRSKMERNILAQIQHPFIVRLHYAFQTDEKLYLILDFLQGGDLFTRLAKEGSFPEHEVKFYMAGLTLALEHLHSLGIVYRDLKPENILLGVDGYVKLTDFGLCKERMTAEDRTHSFCGTVEYMAPEVVSRRGHSIAADWWSLGVLMFEMITGSLPFHGEDRRDTMNQILRAKLSMPHFISPEGQSILRYLFKRNPTNRLGSGPAGVMEIKTHPFFYEIDWIRLFAKTLIPPYQPRIDEDCTFNFDPEFTKRAPRDSTAGLPSPSAYEVFRGFSYTAPNLVCEVPRYEQSRRLQPHVKKGRELYY</sequence>
<keyword evidence="4" id="KW-0723">Serine/threonine-protein kinase</keyword>
<dbReference type="Gene3D" id="3.30.200.20">
    <property type="entry name" value="Phosphorylase Kinase, domain 1"/>
    <property type="match status" value="1"/>
</dbReference>
<dbReference type="PANTHER" id="PTHR24351">
    <property type="entry name" value="RIBOSOMAL PROTEIN S6 KINASE"/>
    <property type="match status" value="1"/>
</dbReference>
<keyword evidence="5" id="KW-0597">Phosphoprotein</keyword>
<keyword evidence="8 13" id="KW-0547">Nucleotide-binding</keyword>